<evidence type="ECO:0000313" key="2">
    <source>
        <dbReference type="EMBL" id="GBN09879.1"/>
    </source>
</evidence>
<keyword evidence="1" id="KW-1133">Transmembrane helix</keyword>
<keyword evidence="1" id="KW-0472">Membrane</keyword>
<keyword evidence="1" id="KW-0812">Transmembrane</keyword>
<name>A0A4Y2L634_ARAVE</name>
<feature type="transmembrane region" description="Helical" evidence="1">
    <location>
        <begin position="112"/>
        <end position="142"/>
    </location>
</feature>
<evidence type="ECO:0000313" key="3">
    <source>
        <dbReference type="Proteomes" id="UP000499080"/>
    </source>
</evidence>
<proteinExistence type="predicted"/>
<dbReference type="EMBL" id="BGPR01005402">
    <property type="protein sequence ID" value="GBN09879.1"/>
    <property type="molecule type" value="Genomic_DNA"/>
</dbReference>
<accession>A0A4Y2L634</accession>
<organism evidence="2 3">
    <name type="scientific">Araneus ventricosus</name>
    <name type="common">Orbweaver spider</name>
    <name type="synonym">Epeira ventricosa</name>
    <dbReference type="NCBI Taxonomy" id="182803"/>
    <lineage>
        <taxon>Eukaryota</taxon>
        <taxon>Metazoa</taxon>
        <taxon>Ecdysozoa</taxon>
        <taxon>Arthropoda</taxon>
        <taxon>Chelicerata</taxon>
        <taxon>Arachnida</taxon>
        <taxon>Araneae</taxon>
        <taxon>Araneomorphae</taxon>
        <taxon>Entelegynae</taxon>
        <taxon>Araneoidea</taxon>
        <taxon>Araneidae</taxon>
        <taxon>Araneus</taxon>
    </lineage>
</organism>
<feature type="transmembrane region" description="Helical" evidence="1">
    <location>
        <begin position="12"/>
        <end position="33"/>
    </location>
</feature>
<evidence type="ECO:0000256" key="1">
    <source>
        <dbReference type="SAM" id="Phobius"/>
    </source>
</evidence>
<dbReference type="AlphaFoldDB" id="A0A4Y2L634"/>
<comment type="caution">
    <text evidence="2">The sequence shown here is derived from an EMBL/GenBank/DDBJ whole genome shotgun (WGS) entry which is preliminary data.</text>
</comment>
<gene>
    <name evidence="2" type="ORF">AVEN_31848_1</name>
</gene>
<dbReference type="Proteomes" id="UP000499080">
    <property type="component" value="Unassembled WGS sequence"/>
</dbReference>
<keyword evidence="3" id="KW-1185">Reference proteome</keyword>
<feature type="transmembrane region" description="Helical" evidence="1">
    <location>
        <begin position="65"/>
        <end position="87"/>
    </location>
</feature>
<evidence type="ECO:0008006" key="4">
    <source>
        <dbReference type="Google" id="ProtNLM"/>
    </source>
</evidence>
<sequence length="324" mass="36394">MALYIITQSSFYAILCASFVGTNTCSLLLWYAVHRRRTDIGQFFFQSFRISFLLPKIQNIPQRTINLCLIFSTLIPIISAILSTAFLHDAVDEHKEFYNFFIDFKDHEVSGYIFRAILGTLCFISVFGFPAFIAVVCGTIYYHYSELLSGFCGKITDYGKKNICHELSLKLMKCHEFLCRMSLEIEDTLSLIVLILLCCQTLSMYIALSSLVLFNFNNAPASIKWQCIPAVTLIPASLIGVNLCASRISSQIECIQASLQTVRNNLFAKSETHGKIVSFLGMMMETKFAPMTAGGVLELKKGLILTVFGSLFTYGLLIINIKNE</sequence>
<reference evidence="2 3" key="1">
    <citation type="journal article" date="2019" name="Sci. Rep.">
        <title>Orb-weaving spider Araneus ventricosus genome elucidates the spidroin gene catalogue.</title>
        <authorList>
            <person name="Kono N."/>
            <person name="Nakamura H."/>
            <person name="Ohtoshi R."/>
            <person name="Moran D.A.P."/>
            <person name="Shinohara A."/>
            <person name="Yoshida Y."/>
            <person name="Fujiwara M."/>
            <person name="Mori M."/>
            <person name="Tomita M."/>
            <person name="Arakawa K."/>
        </authorList>
    </citation>
    <scope>NUCLEOTIDE SEQUENCE [LARGE SCALE GENOMIC DNA]</scope>
</reference>
<feature type="transmembrane region" description="Helical" evidence="1">
    <location>
        <begin position="189"/>
        <end position="208"/>
    </location>
</feature>
<feature type="transmembrane region" description="Helical" evidence="1">
    <location>
        <begin position="302"/>
        <end position="321"/>
    </location>
</feature>
<protein>
    <recommendedName>
        <fullName evidence="4">Gustatory receptor</fullName>
    </recommendedName>
</protein>